<evidence type="ECO:0000259" key="2">
    <source>
        <dbReference type="PROSITE" id="PS51670"/>
    </source>
</evidence>
<keyword evidence="1" id="KW-1133">Transmembrane helix</keyword>
<keyword evidence="1" id="KW-0812">Transmembrane</keyword>
<evidence type="ECO:0000256" key="1">
    <source>
        <dbReference type="SAM" id="Phobius"/>
    </source>
</evidence>
<accession>A0A7S4QRU4</accession>
<sequence>MILTSNPPTQQLGKSFRHCGVTLHFFLILAFMFLSSSFSIGCAAESTEKLSSSCDTDGSCLIGANEDDSCVDKDEECSNWADNGDCATNPTFMIAKCPVSCQSCMDGPIEDPCENQHADCAAWASMGECKNNPQFMLSLCARSCGSCPVLDPQKLEEEEAECNDLHEMCGVWAERGECLVNVQYMTHACRDSCWLCVNANQSRARGDSEDVIQRKRLFFKMNLGATQRVEGSETEQTATLSAVRSMHGYATINMTSPKVTDKMRQLCTNKFDICSFWASQGQCGSNPAFMIQNCPLACLTCELTEKFHHCAGLGDPRKKAAFGEEDNNGIDAMFENIRSGDDFIKYGPEFLSYPGGEERPDDPWLVRFNSFFVREGSGSSSQYWKLYWMG</sequence>
<dbReference type="EMBL" id="HBNS01008622">
    <property type="protein sequence ID" value="CAE4592035.1"/>
    <property type="molecule type" value="Transcribed_RNA"/>
</dbReference>
<protein>
    <recommendedName>
        <fullName evidence="2">ShKT domain-containing protein</fullName>
    </recommendedName>
</protein>
<reference evidence="3" key="1">
    <citation type="submission" date="2021-01" db="EMBL/GenBank/DDBJ databases">
        <authorList>
            <person name="Corre E."/>
            <person name="Pelletier E."/>
            <person name="Niang G."/>
            <person name="Scheremetjew M."/>
            <person name="Finn R."/>
            <person name="Kale V."/>
            <person name="Holt S."/>
            <person name="Cochrane G."/>
            <person name="Meng A."/>
            <person name="Brown T."/>
            <person name="Cohen L."/>
        </authorList>
    </citation>
    <scope>NUCLEOTIDE SEQUENCE</scope>
    <source>
        <strain evidence="3">GSO104</strain>
    </source>
</reference>
<dbReference type="InterPro" id="IPR003582">
    <property type="entry name" value="ShKT_dom"/>
</dbReference>
<organism evidence="3">
    <name type="scientific">Ditylum brightwellii</name>
    <dbReference type="NCBI Taxonomy" id="49249"/>
    <lineage>
        <taxon>Eukaryota</taxon>
        <taxon>Sar</taxon>
        <taxon>Stramenopiles</taxon>
        <taxon>Ochrophyta</taxon>
        <taxon>Bacillariophyta</taxon>
        <taxon>Mediophyceae</taxon>
        <taxon>Lithodesmiophycidae</taxon>
        <taxon>Lithodesmiales</taxon>
        <taxon>Lithodesmiaceae</taxon>
        <taxon>Ditylum</taxon>
    </lineage>
</organism>
<evidence type="ECO:0000313" key="3">
    <source>
        <dbReference type="EMBL" id="CAE4592035.1"/>
    </source>
</evidence>
<feature type="domain" description="ShKT" evidence="2">
    <location>
        <begin position="162"/>
        <end position="196"/>
    </location>
</feature>
<feature type="domain" description="ShKT" evidence="2">
    <location>
        <begin position="267"/>
        <end position="301"/>
    </location>
</feature>
<dbReference type="Pfam" id="PF01549">
    <property type="entry name" value="ShK"/>
    <property type="match status" value="4"/>
</dbReference>
<keyword evidence="1" id="KW-0472">Membrane</keyword>
<dbReference type="PANTHER" id="PTHR21724:SF109">
    <property type="entry name" value="SHKT DOMAIN-CONTAINING PROTEIN"/>
    <property type="match status" value="1"/>
</dbReference>
<dbReference type="SMART" id="SM00254">
    <property type="entry name" value="ShKT"/>
    <property type="match status" value="4"/>
</dbReference>
<dbReference type="AlphaFoldDB" id="A0A7S4QRU4"/>
<dbReference type="PROSITE" id="PS51670">
    <property type="entry name" value="SHKT"/>
    <property type="match status" value="4"/>
</dbReference>
<feature type="domain" description="ShKT" evidence="2">
    <location>
        <begin position="113"/>
        <end position="147"/>
    </location>
</feature>
<name>A0A7S4QRU4_9STRA</name>
<feature type="domain" description="ShKT" evidence="2">
    <location>
        <begin position="70"/>
        <end position="104"/>
    </location>
</feature>
<proteinExistence type="predicted"/>
<feature type="transmembrane region" description="Helical" evidence="1">
    <location>
        <begin position="21"/>
        <end position="41"/>
    </location>
</feature>
<gene>
    <name evidence="3" type="ORF">DBRI00130_LOCUS6983</name>
</gene>
<dbReference type="PANTHER" id="PTHR21724">
    <property type="entry name" value="SHKT DOMAIN-CONTAINING PROTEIN"/>
    <property type="match status" value="1"/>
</dbReference>